<evidence type="ECO:0000259" key="3">
    <source>
        <dbReference type="PROSITE" id="PS50114"/>
    </source>
</evidence>
<dbReference type="InterPro" id="IPR013088">
    <property type="entry name" value="Znf_NHR/GATA"/>
</dbReference>
<accession>A0A9P3PTL7</accession>
<dbReference type="InterPro" id="IPR000679">
    <property type="entry name" value="Znf_GATA"/>
</dbReference>
<gene>
    <name evidence="4" type="ORF">LshimejAT787_1200710</name>
</gene>
<comment type="caution">
    <text evidence="4">The sequence shown here is derived from an EMBL/GenBank/DDBJ whole genome shotgun (WGS) entry which is preliminary data.</text>
</comment>
<organism evidence="4 5">
    <name type="scientific">Lyophyllum shimeji</name>
    <name type="common">Hon-shimeji</name>
    <name type="synonym">Tricholoma shimeji</name>
    <dbReference type="NCBI Taxonomy" id="47721"/>
    <lineage>
        <taxon>Eukaryota</taxon>
        <taxon>Fungi</taxon>
        <taxon>Dikarya</taxon>
        <taxon>Basidiomycota</taxon>
        <taxon>Agaricomycotina</taxon>
        <taxon>Agaricomycetes</taxon>
        <taxon>Agaricomycetidae</taxon>
        <taxon>Agaricales</taxon>
        <taxon>Tricholomatineae</taxon>
        <taxon>Lyophyllaceae</taxon>
        <taxon>Lyophyllum</taxon>
    </lineage>
</organism>
<dbReference type="Gene3D" id="3.30.50.10">
    <property type="entry name" value="Erythroid Transcription Factor GATA-1, subunit A"/>
    <property type="match status" value="1"/>
</dbReference>
<dbReference type="GO" id="GO:0043565">
    <property type="term" value="F:sequence-specific DNA binding"/>
    <property type="evidence" value="ECO:0007669"/>
    <property type="project" value="InterPro"/>
</dbReference>
<evidence type="ECO:0000313" key="4">
    <source>
        <dbReference type="EMBL" id="GLB42622.1"/>
    </source>
</evidence>
<dbReference type="SUPFAM" id="SSF57716">
    <property type="entry name" value="Glucocorticoid receptor-like (DNA-binding domain)"/>
    <property type="match status" value="1"/>
</dbReference>
<sequence length="218" mass="23581">MLAIAQCCNCHTAVASPIVQESEDESGTTSDSEDSDFWHQRHHNVASRAEACKGQGQQHAQRENKRLPPTSQTVKEVIPGTVVPPKAILLYGTARASTSVGRPPLTVRTQGTSDTPLAALITVLHAGRGQGRVQQLRPDTHTLLWRRGLNGELSCDACGLYCQFRSSFNISAVVRGPCGIPTVSARRPHPGKMPSTSWRNVTIATPPRCPSRGRTMRG</sequence>
<dbReference type="OrthoDB" id="515401at2759"/>
<dbReference type="AlphaFoldDB" id="A0A9P3PTL7"/>
<feature type="compositionally biased region" description="Polar residues" evidence="2">
    <location>
        <begin position="194"/>
        <end position="203"/>
    </location>
</feature>
<dbReference type="GO" id="GO:0008270">
    <property type="term" value="F:zinc ion binding"/>
    <property type="evidence" value="ECO:0007669"/>
    <property type="project" value="UniProtKB-KW"/>
</dbReference>
<evidence type="ECO:0000256" key="2">
    <source>
        <dbReference type="SAM" id="MobiDB-lite"/>
    </source>
</evidence>
<keyword evidence="1" id="KW-0862">Zinc</keyword>
<name>A0A9P3PTL7_LYOSH</name>
<keyword evidence="1" id="KW-0479">Metal-binding</keyword>
<feature type="domain" description="GATA-type" evidence="3">
    <location>
        <begin position="140"/>
        <end position="161"/>
    </location>
</feature>
<keyword evidence="1" id="KW-0863">Zinc-finger</keyword>
<dbReference type="PROSITE" id="PS50114">
    <property type="entry name" value="GATA_ZN_FINGER_2"/>
    <property type="match status" value="1"/>
</dbReference>
<dbReference type="EMBL" id="BRPK01000012">
    <property type="protein sequence ID" value="GLB42622.1"/>
    <property type="molecule type" value="Genomic_DNA"/>
</dbReference>
<feature type="region of interest" description="Disordered" evidence="2">
    <location>
        <begin position="186"/>
        <end position="218"/>
    </location>
</feature>
<feature type="region of interest" description="Disordered" evidence="2">
    <location>
        <begin position="44"/>
        <end position="74"/>
    </location>
</feature>
<reference evidence="4" key="1">
    <citation type="submission" date="2022-07" db="EMBL/GenBank/DDBJ databases">
        <title>The genome of Lyophyllum shimeji provides insight into the initial evolution of ectomycorrhizal fungal genome.</title>
        <authorList>
            <person name="Kobayashi Y."/>
            <person name="Shibata T."/>
            <person name="Hirakawa H."/>
            <person name="Shigenobu S."/>
            <person name="Nishiyama T."/>
            <person name="Yamada A."/>
            <person name="Hasebe M."/>
            <person name="Kawaguchi M."/>
        </authorList>
    </citation>
    <scope>NUCLEOTIDE SEQUENCE</scope>
    <source>
        <strain evidence="4">AT787</strain>
    </source>
</reference>
<proteinExistence type="predicted"/>
<dbReference type="Proteomes" id="UP001063166">
    <property type="component" value="Unassembled WGS sequence"/>
</dbReference>
<protein>
    <recommendedName>
        <fullName evidence="3">GATA-type domain-containing protein</fullName>
    </recommendedName>
</protein>
<keyword evidence="5" id="KW-1185">Reference proteome</keyword>
<evidence type="ECO:0000256" key="1">
    <source>
        <dbReference type="PROSITE-ProRule" id="PRU00094"/>
    </source>
</evidence>
<dbReference type="GO" id="GO:0006355">
    <property type="term" value="P:regulation of DNA-templated transcription"/>
    <property type="evidence" value="ECO:0007669"/>
    <property type="project" value="InterPro"/>
</dbReference>
<evidence type="ECO:0000313" key="5">
    <source>
        <dbReference type="Proteomes" id="UP001063166"/>
    </source>
</evidence>